<dbReference type="InterPro" id="IPR036054">
    <property type="entry name" value="BTG-like_sf"/>
</dbReference>
<dbReference type="STRING" id="418985.A0A1V9XH16"/>
<dbReference type="OrthoDB" id="19928at2759"/>
<keyword evidence="2" id="KW-0597">Phosphoprotein</keyword>
<dbReference type="PANTHER" id="PTHR17537:SF5">
    <property type="entry name" value="TRANSDUCER OF ERBB2, ISOFORM A"/>
    <property type="match status" value="1"/>
</dbReference>
<comment type="caution">
    <text evidence="4">The sequence shown here is derived from an EMBL/GenBank/DDBJ whole genome shotgun (WGS) entry which is preliminary data.</text>
</comment>
<keyword evidence="5" id="KW-1185">Reference proteome</keyword>
<reference evidence="4 5" key="1">
    <citation type="journal article" date="2017" name="Gigascience">
        <title>Draft genome of the honey bee ectoparasitic mite, Tropilaelaps mercedesae, is shaped by the parasitic life history.</title>
        <authorList>
            <person name="Dong X."/>
            <person name="Armstrong S.D."/>
            <person name="Xia D."/>
            <person name="Makepeace B.L."/>
            <person name="Darby A.C."/>
            <person name="Kadowaki T."/>
        </authorList>
    </citation>
    <scope>NUCLEOTIDE SEQUENCE [LARGE SCALE GENOMIC DNA]</scope>
    <source>
        <strain evidence="4">Wuxi-XJTLU</strain>
    </source>
</reference>
<comment type="similarity">
    <text evidence="1">Belongs to the BTG family.</text>
</comment>
<name>A0A1V9XH16_9ACAR</name>
<dbReference type="GO" id="GO:0003714">
    <property type="term" value="F:transcription corepressor activity"/>
    <property type="evidence" value="ECO:0007669"/>
    <property type="project" value="TreeGrafter"/>
</dbReference>
<evidence type="ECO:0000313" key="4">
    <source>
        <dbReference type="EMBL" id="OQR72726.1"/>
    </source>
</evidence>
<organism evidence="4 5">
    <name type="scientific">Tropilaelaps mercedesae</name>
    <dbReference type="NCBI Taxonomy" id="418985"/>
    <lineage>
        <taxon>Eukaryota</taxon>
        <taxon>Metazoa</taxon>
        <taxon>Ecdysozoa</taxon>
        <taxon>Arthropoda</taxon>
        <taxon>Chelicerata</taxon>
        <taxon>Arachnida</taxon>
        <taxon>Acari</taxon>
        <taxon>Parasitiformes</taxon>
        <taxon>Mesostigmata</taxon>
        <taxon>Gamasina</taxon>
        <taxon>Dermanyssoidea</taxon>
        <taxon>Laelapidae</taxon>
        <taxon>Tropilaelaps</taxon>
    </lineage>
</organism>
<dbReference type="Pfam" id="PF07742">
    <property type="entry name" value="BTG"/>
    <property type="match status" value="1"/>
</dbReference>
<dbReference type="EMBL" id="MNPL01011168">
    <property type="protein sequence ID" value="OQR72726.1"/>
    <property type="molecule type" value="Genomic_DNA"/>
</dbReference>
<evidence type="ECO:0000313" key="5">
    <source>
        <dbReference type="Proteomes" id="UP000192247"/>
    </source>
</evidence>
<dbReference type="GO" id="GO:0005737">
    <property type="term" value="C:cytoplasm"/>
    <property type="evidence" value="ECO:0007669"/>
    <property type="project" value="TreeGrafter"/>
</dbReference>
<evidence type="ECO:0000256" key="1">
    <source>
        <dbReference type="ARBA" id="ARBA00007989"/>
    </source>
</evidence>
<accession>A0A1V9XH16</accession>
<dbReference type="InterPro" id="IPR015676">
    <property type="entry name" value="Tob1/2"/>
</dbReference>
<dbReference type="SMART" id="SM00099">
    <property type="entry name" value="btg1"/>
    <property type="match status" value="1"/>
</dbReference>
<gene>
    <name evidence="4" type="ORF">BIW11_03721</name>
</gene>
<dbReference type="Proteomes" id="UP000192247">
    <property type="component" value="Unassembled WGS sequence"/>
</dbReference>
<dbReference type="PANTHER" id="PTHR17537">
    <property type="entry name" value="TRANSDUCER OF ERBB2 TOB"/>
    <property type="match status" value="1"/>
</dbReference>
<sequence>MSFLQGHWYPDAPYKGSAYRCVRTTPPLEAVFGIAARESGVDLRDIEENLPRELSIWIDPGEAGSLQISPTLEFNAECHSK</sequence>
<dbReference type="SUPFAM" id="SSF160696">
    <property type="entry name" value="BTG domain-like"/>
    <property type="match status" value="1"/>
</dbReference>
<proteinExistence type="inferred from homology"/>
<dbReference type="InterPro" id="IPR002087">
    <property type="entry name" value="Anti_prolifrtn"/>
</dbReference>
<dbReference type="AlphaFoldDB" id="A0A1V9XH16"/>
<dbReference type="GO" id="GO:0005634">
    <property type="term" value="C:nucleus"/>
    <property type="evidence" value="ECO:0007669"/>
    <property type="project" value="TreeGrafter"/>
</dbReference>
<protein>
    <submittedName>
        <fullName evidence="4">Protein Tob1-like</fullName>
    </submittedName>
</protein>
<feature type="domain" description="Anti-proliferative protein" evidence="3">
    <location>
        <begin position="1"/>
        <end position="71"/>
    </location>
</feature>
<dbReference type="InParanoid" id="A0A1V9XH16"/>
<dbReference type="Gene3D" id="3.90.640.90">
    <property type="entry name" value="Anti-proliferative protein, N-terminal domain"/>
    <property type="match status" value="1"/>
</dbReference>
<evidence type="ECO:0000259" key="3">
    <source>
        <dbReference type="SMART" id="SM00099"/>
    </source>
</evidence>
<evidence type="ECO:0000256" key="2">
    <source>
        <dbReference type="ARBA" id="ARBA00022553"/>
    </source>
</evidence>